<name>A0ABR7USJ2_9FLAO</name>
<reference evidence="2 3" key="1">
    <citation type="journal article" date="2020" name="Microbiol. Res.">
        <title>Flavobacterium pokkalii sp. nov., a novel plant growth promoting native rhizobacteria isolated from pokkali rice grown in coastal saline affected agricultural regions of southern India, Kerala.</title>
        <authorList>
            <person name="Menon R.R."/>
            <person name="Kumari S."/>
            <person name="Viver T."/>
            <person name="Rameshkumar N."/>
        </authorList>
    </citation>
    <scope>NUCLEOTIDE SEQUENCE [LARGE SCALE GENOMIC DNA]</scope>
    <source>
        <strain evidence="2 3">L1I52</strain>
    </source>
</reference>
<feature type="coiled-coil region" evidence="1">
    <location>
        <begin position="265"/>
        <end position="292"/>
    </location>
</feature>
<evidence type="ECO:0000313" key="2">
    <source>
        <dbReference type="EMBL" id="MBD0725865.1"/>
    </source>
</evidence>
<gene>
    <name evidence="2" type="ORF">B6A10_11795</name>
</gene>
<organism evidence="2 3">
    <name type="scientific">Flavobacterium pokkalii</name>
    <dbReference type="NCBI Taxonomy" id="1940408"/>
    <lineage>
        <taxon>Bacteria</taxon>
        <taxon>Pseudomonadati</taxon>
        <taxon>Bacteroidota</taxon>
        <taxon>Flavobacteriia</taxon>
        <taxon>Flavobacteriales</taxon>
        <taxon>Flavobacteriaceae</taxon>
        <taxon>Flavobacterium</taxon>
    </lineage>
</organism>
<proteinExistence type="predicted"/>
<keyword evidence="1" id="KW-0175">Coiled coil</keyword>
<evidence type="ECO:0000256" key="1">
    <source>
        <dbReference type="SAM" id="Coils"/>
    </source>
</evidence>
<dbReference type="Proteomes" id="UP000661715">
    <property type="component" value="Unassembled WGS sequence"/>
</dbReference>
<dbReference type="EMBL" id="NASZ01000018">
    <property type="protein sequence ID" value="MBD0725865.1"/>
    <property type="molecule type" value="Genomic_DNA"/>
</dbReference>
<protein>
    <submittedName>
        <fullName evidence="2">Uncharacterized protein</fullName>
    </submittedName>
</protein>
<comment type="caution">
    <text evidence="2">The sequence shown here is derived from an EMBL/GenBank/DDBJ whole genome shotgun (WGS) entry which is preliminary data.</text>
</comment>
<evidence type="ECO:0000313" key="3">
    <source>
        <dbReference type="Proteomes" id="UP000661715"/>
    </source>
</evidence>
<dbReference type="RefSeq" id="WP_188221026.1">
    <property type="nucleotide sequence ID" value="NZ_NASZ01000018.1"/>
</dbReference>
<sequence length="307" mass="37041">MDGSTFWKNFNLGTELQVSGNFIYNSLSIFDKMETFYHEEEIFEFLYNLSVGIERLLKINIILIEHNDDINQESFFESIRNHNHQGLIQRIQKKYTLKKSKPKGRLIQILGNFYNEMRYDRFTNKEPQRYDKEKQILIEFINKYLNIEIKNEFLNVTKNQVQIKKFIGETVKSIVTEQYDILRNEAHRLGIFVYEIRYLSKAYKIFIMEQFDFEFENRIQKELLIKLINDDNLLLKEFLKEIKPLDFDNYDGNFYIKCILNRLTALNLDGELDVLYEETENLEERIEFLDCLGNEDVSFYFDDEDLN</sequence>
<keyword evidence="3" id="KW-1185">Reference proteome</keyword>
<accession>A0ABR7USJ2</accession>